<dbReference type="PROSITE" id="PS50889">
    <property type="entry name" value="S4"/>
    <property type="match status" value="1"/>
</dbReference>
<dbReference type="Pfam" id="PF11779">
    <property type="entry name" value="SPT_ssu-like"/>
    <property type="match status" value="1"/>
</dbReference>
<evidence type="ECO:0000313" key="15">
    <source>
        <dbReference type="EMBL" id="ESK84673.1"/>
    </source>
</evidence>
<evidence type="ECO:0000256" key="5">
    <source>
        <dbReference type="ARBA" id="ARBA00022824"/>
    </source>
</evidence>
<keyword evidence="3 13" id="KW-0812">Transmembrane</keyword>
<evidence type="ECO:0000256" key="10">
    <source>
        <dbReference type="ARBA" id="ARBA00023274"/>
    </source>
</evidence>
<evidence type="ECO:0000256" key="12">
    <source>
        <dbReference type="SAM" id="MobiDB-lite"/>
    </source>
</evidence>
<keyword evidence="5" id="KW-0256">Endoplasmic reticulum</keyword>
<keyword evidence="4 11" id="KW-0699">rRNA-binding</keyword>
<dbReference type="InterPro" id="IPR036986">
    <property type="entry name" value="S4_RNA-bd_sf"/>
</dbReference>
<dbReference type="InterPro" id="IPR022801">
    <property type="entry name" value="Ribosomal_uS4"/>
</dbReference>
<dbReference type="HOGENOM" id="CLU_605640_0_0_1"/>
<keyword evidence="10" id="KW-0687">Ribonucleoprotein</keyword>
<dbReference type="KEGG" id="mrr:Moror_659"/>
<dbReference type="GO" id="GO:0019843">
    <property type="term" value="F:rRNA binding"/>
    <property type="evidence" value="ECO:0007669"/>
    <property type="project" value="UniProtKB-KW"/>
</dbReference>
<evidence type="ECO:0000256" key="7">
    <source>
        <dbReference type="ARBA" id="ARBA00022980"/>
    </source>
</evidence>
<feature type="domain" description="RNA-binding S4" evidence="14">
    <location>
        <begin position="136"/>
        <end position="199"/>
    </location>
</feature>
<dbReference type="Pfam" id="PF01479">
    <property type="entry name" value="S4"/>
    <property type="match status" value="1"/>
</dbReference>
<comment type="subcellular location">
    <subcellularLocation>
        <location evidence="1">Endoplasmic reticulum membrane</location>
        <topology evidence="1">Multi-pass membrane protein</topology>
    </subcellularLocation>
</comment>
<accession>V2WCY6</accession>
<dbReference type="GO" id="GO:0005789">
    <property type="term" value="C:endoplasmic reticulum membrane"/>
    <property type="evidence" value="ECO:0007669"/>
    <property type="project" value="UniProtKB-SubCell"/>
</dbReference>
<dbReference type="GO" id="GO:0003735">
    <property type="term" value="F:structural constituent of ribosome"/>
    <property type="evidence" value="ECO:0007669"/>
    <property type="project" value="TreeGrafter"/>
</dbReference>
<feature type="compositionally biased region" description="Pro residues" evidence="12">
    <location>
        <begin position="340"/>
        <end position="349"/>
    </location>
</feature>
<keyword evidence="8 13" id="KW-1133">Transmembrane helix</keyword>
<sequence length="452" mass="52145">MRDLNIFDFKRALPRMSWSTENLFNLCRRTYPSDIPQRKALRFDSTSDSLFKQRWASKRAVRAYHGDYIPEKKFKRWYLPTNIPDVRPQKTVLGDDKTALEKFAGRKKAVDDRYEEDEEARGMAPVGSLMFSELERRIDTVVFRSCFASSIYEARHLVIGGHVLLNGQRHTNSNTRLAPGDMISVDPKAIRFFWKPHGKFADEVNANESDKDLTPFTLPLYASPWIYVPAYIEPNFATCSAVYVRHPTARPGYSEIPSPFDADGDVVRLAWEWPEDRNFDSTDIQLLKERKALRKAAAKRAAASSGVLQQNLGWRVQSLWYSSVRHEACLRTPLPAMIPDPPSHLPSPKPDARCTRPPKSNSSLAYYSWRIKMWTEGTFVLHMLEPWEKVLLLFIFIVLFMFLLTGLVRYLPHHLAVMQRRSAYYLWGNESDEGKLLHWIGKNSGGLRSTEL</sequence>
<evidence type="ECO:0000256" key="13">
    <source>
        <dbReference type="SAM" id="Phobius"/>
    </source>
</evidence>
<dbReference type="GO" id="GO:0005763">
    <property type="term" value="C:mitochondrial small ribosomal subunit"/>
    <property type="evidence" value="ECO:0007669"/>
    <property type="project" value="TreeGrafter"/>
</dbReference>
<protein>
    <submittedName>
        <fullName evidence="15">Nam9 protein</fullName>
    </submittedName>
</protein>
<proteinExistence type="inferred from homology"/>
<name>V2WCY6_MONRO</name>
<gene>
    <name evidence="15" type="ORF">Moror_659</name>
</gene>
<dbReference type="PROSITE" id="PS00632">
    <property type="entry name" value="RIBOSOMAL_S4"/>
    <property type="match status" value="1"/>
</dbReference>
<organism evidence="15 16">
    <name type="scientific">Moniliophthora roreri (strain MCA 2997)</name>
    <name type="common">Cocoa frosty pod rot fungus</name>
    <name type="synonym">Crinipellis roreri</name>
    <dbReference type="NCBI Taxonomy" id="1381753"/>
    <lineage>
        <taxon>Eukaryota</taxon>
        <taxon>Fungi</taxon>
        <taxon>Dikarya</taxon>
        <taxon>Basidiomycota</taxon>
        <taxon>Agaricomycotina</taxon>
        <taxon>Agaricomycetes</taxon>
        <taxon>Agaricomycetidae</taxon>
        <taxon>Agaricales</taxon>
        <taxon>Marasmiineae</taxon>
        <taxon>Marasmiaceae</taxon>
        <taxon>Moniliophthora</taxon>
    </lineage>
</organism>
<feature type="region of interest" description="Disordered" evidence="12">
    <location>
        <begin position="340"/>
        <end position="359"/>
    </location>
</feature>
<evidence type="ECO:0000256" key="8">
    <source>
        <dbReference type="ARBA" id="ARBA00022989"/>
    </source>
</evidence>
<dbReference type="STRING" id="1381753.V2WCY6"/>
<evidence type="ECO:0000259" key="14">
    <source>
        <dbReference type="SMART" id="SM00363"/>
    </source>
</evidence>
<feature type="transmembrane region" description="Helical" evidence="13">
    <location>
        <begin position="390"/>
        <end position="411"/>
    </location>
</feature>
<evidence type="ECO:0000256" key="2">
    <source>
        <dbReference type="ARBA" id="ARBA00007465"/>
    </source>
</evidence>
<dbReference type="Proteomes" id="UP000017559">
    <property type="component" value="Unassembled WGS sequence"/>
</dbReference>
<dbReference type="PANTHER" id="PTHR11831">
    <property type="entry name" value="30S 40S RIBOSOMAL PROTEIN"/>
    <property type="match status" value="1"/>
</dbReference>
<evidence type="ECO:0000256" key="6">
    <source>
        <dbReference type="ARBA" id="ARBA00022884"/>
    </source>
</evidence>
<comment type="caution">
    <text evidence="15">The sequence shown here is derived from an EMBL/GenBank/DDBJ whole genome shotgun (WGS) entry which is preliminary data.</text>
</comment>
<dbReference type="OrthoDB" id="3356781at2759"/>
<dbReference type="PANTHER" id="PTHR11831:SF4">
    <property type="entry name" value="SMALL RIBOSOMAL SUBUNIT PROTEIN US4M"/>
    <property type="match status" value="1"/>
</dbReference>
<reference evidence="15 16" key="1">
    <citation type="journal article" date="2014" name="BMC Genomics">
        <title>Genome and secretome analysis of the hemibiotrophic fungal pathogen, Moniliophthora roreri, which causes frosty pod rot disease of cacao: mechanisms of the biotrophic and necrotrophic phases.</title>
        <authorList>
            <person name="Meinhardt L.W."/>
            <person name="Costa G.G.L."/>
            <person name="Thomazella D.P.T."/>
            <person name="Teixeira P.J.P.L."/>
            <person name="Carazzolle M.F."/>
            <person name="Schuster S.C."/>
            <person name="Carlson J.E."/>
            <person name="Guiltinan M.J."/>
            <person name="Mieczkowski P."/>
            <person name="Farmer A."/>
            <person name="Ramaraj T."/>
            <person name="Crozier J."/>
            <person name="Davis R.E."/>
            <person name="Shao J."/>
            <person name="Melnick R.L."/>
            <person name="Pereira G.A.G."/>
            <person name="Bailey B.A."/>
        </authorList>
    </citation>
    <scope>NUCLEOTIDE SEQUENCE [LARGE SCALE GENOMIC DNA]</scope>
    <source>
        <strain evidence="15 16">MCA 2997</strain>
    </source>
</reference>
<evidence type="ECO:0000256" key="3">
    <source>
        <dbReference type="ARBA" id="ARBA00022692"/>
    </source>
</evidence>
<keyword evidence="6 11" id="KW-0694">RNA-binding</keyword>
<dbReference type="Gene3D" id="3.10.290.10">
    <property type="entry name" value="RNA-binding S4 domain"/>
    <property type="match status" value="1"/>
</dbReference>
<dbReference type="EMBL" id="AWSO01001248">
    <property type="protein sequence ID" value="ESK84673.1"/>
    <property type="molecule type" value="Genomic_DNA"/>
</dbReference>
<keyword evidence="7" id="KW-0689">Ribosomal protein</keyword>
<evidence type="ECO:0000256" key="9">
    <source>
        <dbReference type="ARBA" id="ARBA00023136"/>
    </source>
</evidence>
<evidence type="ECO:0000313" key="16">
    <source>
        <dbReference type="Proteomes" id="UP000017559"/>
    </source>
</evidence>
<dbReference type="InterPro" id="IPR018079">
    <property type="entry name" value="Ribosomal_uS4_CS"/>
</dbReference>
<dbReference type="GO" id="GO:0042274">
    <property type="term" value="P:ribosomal small subunit biogenesis"/>
    <property type="evidence" value="ECO:0007669"/>
    <property type="project" value="TreeGrafter"/>
</dbReference>
<dbReference type="CDD" id="cd00165">
    <property type="entry name" value="S4"/>
    <property type="match status" value="1"/>
</dbReference>
<dbReference type="SUPFAM" id="SSF55174">
    <property type="entry name" value="Alpha-L RNA-binding motif"/>
    <property type="match status" value="1"/>
</dbReference>
<dbReference type="InterPro" id="IPR002942">
    <property type="entry name" value="S4_RNA-bd"/>
</dbReference>
<evidence type="ECO:0000256" key="1">
    <source>
        <dbReference type="ARBA" id="ARBA00004477"/>
    </source>
</evidence>
<keyword evidence="16" id="KW-1185">Reference proteome</keyword>
<keyword evidence="9 13" id="KW-0472">Membrane</keyword>
<evidence type="ECO:0000256" key="4">
    <source>
        <dbReference type="ARBA" id="ARBA00022730"/>
    </source>
</evidence>
<dbReference type="AlphaFoldDB" id="V2WCY6"/>
<dbReference type="SMART" id="SM00363">
    <property type="entry name" value="S4"/>
    <property type="match status" value="1"/>
</dbReference>
<dbReference type="InterPro" id="IPR024512">
    <property type="entry name" value="Ser_palmitoyltrfase_ssu-like"/>
</dbReference>
<evidence type="ECO:0000256" key="11">
    <source>
        <dbReference type="PROSITE-ProRule" id="PRU00182"/>
    </source>
</evidence>
<comment type="similarity">
    <text evidence="2">Belongs to the universal ribosomal protein uS4 family.</text>
</comment>